<dbReference type="AlphaFoldDB" id="A0A2T0LTM1"/>
<dbReference type="Proteomes" id="UP000238362">
    <property type="component" value="Unassembled WGS sequence"/>
</dbReference>
<dbReference type="RefSeq" id="WP_106179615.1">
    <property type="nucleotide sequence ID" value="NZ_PVNH01000006.1"/>
</dbReference>
<reference evidence="1 2" key="1">
    <citation type="submission" date="2018-03" db="EMBL/GenBank/DDBJ databases">
        <title>Genomic Encyclopedia of Type Strains, Phase III (KMG-III): the genomes of soil and plant-associated and newly described type strains.</title>
        <authorList>
            <person name="Whitman W."/>
        </authorList>
    </citation>
    <scope>NUCLEOTIDE SEQUENCE [LARGE SCALE GENOMIC DNA]</scope>
    <source>
        <strain evidence="1 2">CGMCC 4.7125</strain>
    </source>
</reference>
<name>A0A2T0LTM1_9PSEU</name>
<organism evidence="1 2">
    <name type="scientific">Prauserella shujinwangii</name>
    <dbReference type="NCBI Taxonomy" id="1453103"/>
    <lineage>
        <taxon>Bacteria</taxon>
        <taxon>Bacillati</taxon>
        <taxon>Actinomycetota</taxon>
        <taxon>Actinomycetes</taxon>
        <taxon>Pseudonocardiales</taxon>
        <taxon>Pseudonocardiaceae</taxon>
        <taxon>Prauserella</taxon>
    </lineage>
</organism>
<evidence type="ECO:0000313" key="2">
    <source>
        <dbReference type="Proteomes" id="UP000238362"/>
    </source>
</evidence>
<sequence>MDWLHRLLGRGVPEPIASALDPGEEVVASGPVGTGGHVAVTALGLWVPGGQGVRRVGWHRISKATWAGDVLTVVEAEVTGHAGQAELLADRRPARFVLPRPGRIPHTVRLRVEGSIRDRYRKELSGGGAWFVVRKIPGEDRSVLQVRPDPGTDAGVVAAIAEEAARKLADPEL</sequence>
<proteinExistence type="predicted"/>
<dbReference type="EMBL" id="PVNH01000006">
    <property type="protein sequence ID" value="PRX47080.1"/>
    <property type="molecule type" value="Genomic_DNA"/>
</dbReference>
<keyword evidence="2" id="KW-1185">Reference proteome</keyword>
<gene>
    <name evidence="1" type="ORF">B0I33_106179</name>
</gene>
<accession>A0A2T0LTM1</accession>
<comment type="caution">
    <text evidence="1">The sequence shown here is derived from an EMBL/GenBank/DDBJ whole genome shotgun (WGS) entry which is preliminary data.</text>
</comment>
<dbReference type="OrthoDB" id="3397289at2"/>
<protein>
    <submittedName>
        <fullName evidence="1">Uncharacterized protein</fullName>
    </submittedName>
</protein>
<evidence type="ECO:0000313" key="1">
    <source>
        <dbReference type="EMBL" id="PRX47080.1"/>
    </source>
</evidence>